<dbReference type="AlphaFoldDB" id="A0A1L5R5T6"/>
<evidence type="ECO:0000313" key="1">
    <source>
        <dbReference type="EMBL" id="NEL76077.1"/>
    </source>
</evidence>
<protein>
    <submittedName>
        <fullName evidence="1">Sce7725 family protein</fullName>
    </submittedName>
</protein>
<dbReference type="RefSeq" id="WP_074053250.1">
    <property type="nucleotide sequence ID" value="NZ_CP018475.1"/>
</dbReference>
<name>A0A1L5R5T6_XANPE</name>
<sequence>MGYHPYFRGKSNELICIKEQAVLIAGARMTPIIEPVRADLRPLKRCLDALAAAGSRAMVIANPGCGPLVAGLPPPIKKYIDGLVAQNIGISWLIRQGSAAGHAAPIPQIQGDAFLHDRVLDPSAVVAAEVQRGRRFAPHVFLDSKDAGVAYRANFNGYPRILLRDGFKKKKNAEYVAPVIEHFSDLHLTYAAVGFQGYGDFLSIGEEFSDKGGPAYAVAIHLTFVDPTQGGAVFIRHYVSDTNDTADDPALKFKEALSKLVKDVQAVGSLIPRTNAVNEFMSLYRRRHYPGLGYVKKLTMQHHIELMATI</sequence>
<dbReference type="KEGG" id="xpe:BJD13_13970"/>
<dbReference type="Proteomes" id="UP000471082">
    <property type="component" value="Unassembled WGS sequence"/>
</dbReference>
<organism evidence="1 2">
    <name type="scientific">Xanthomonas perforans</name>
    <dbReference type="NCBI Taxonomy" id="442694"/>
    <lineage>
        <taxon>Bacteria</taxon>
        <taxon>Pseudomonadati</taxon>
        <taxon>Pseudomonadota</taxon>
        <taxon>Gammaproteobacteria</taxon>
        <taxon>Lysobacterales</taxon>
        <taxon>Lysobacteraceae</taxon>
        <taxon>Xanthomonas</taxon>
    </lineage>
</organism>
<reference evidence="1 2" key="1">
    <citation type="submission" date="2019-11" db="EMBL/GenBank/DDBJ databases">
        <title>Genome-resolved metagenomics to study the prevalence of co-infection and intraspecific heterogeneity among plant pathogen metapopulations.</title>
        <authorList>
            <person name="Newberry E."/>
            <person name="Bhandari R."/>
            <person name="Kemble J."/>
            <person name="Sikora E."/>
            <person name="Potnis N."/>
        </authorList>
    </citation>
    <scope>NUCLEOTIDE SEQUENCE [LARGE SCALE GENOMIC DNA]</scope>
    <source>
        <strain evidence="1">Xp_Tom_Tuscaloosa_18b</strain>
    </source>
</reference>
<comment type="caution">
    <text evidence="1">The sequence shown here is derived from an EMBL/GenBank/DDBJ whole genome shotgun (WGS) entry which is preliminary data.</text>
</comment>
<proteinExistence type="predicted"/>
<dbReference type="InterPro" id="IPR047727">
    <property type="entry name" value="Sce7725-like"/>
</dbReference>
<gene>
    <name evidence="1" type="ORF">G3W61_07395</name>
</gene>
<accession>A0A1L5R5T6</accession>
<evidence type="ECO:0000313" key="2">
    <source>
        <dbReference type="Proteomes" id="UP000471082"/>
    </source>
</evidence>
<dbReference type="GeneID" id="61777471"/>
<dbReference type="NCBIfam" id="NF033831">
    <property type="entry name" value="sce7725_fam"/>
    <property type="match status" value="1"/>
</dbReference>
<dbReference type="EMBL" id="JAAGYU010000023">
    <property type="protein sequence ID" value="NEL76077.1"/>
    <property type="molecule type" value="Genomic_DNA"/>
</dbReference>